<dbReference type="GO" id="GO:0016036">
    <property type="term" value="P:cellular response to phosphate starvation"/>
    <property type="evidence" value="ECO:0007669"/>
    <property type="project" value="TreeGrafter"/>
</dbReference>
<evidence type="ECO:0000259" key="8">
    <source>
        <dbReference type="PROSITE" id="PS51380"/>
    </source>
</evidence>
<dbReference type="GO" id="GO:0006817">
    <property type="term" value="P:phosphate ion transport"/>
    <property type="evidence" value="ECO:0007669"/>
    <property type="project" value="TreeGrafter"/>
</dbReference>
<evidence type="ECO:0000256" key="3">
    <source>
        <dbReference type="ARBA" id="ARBA00022692"/>
    </source>
</evidence>
<dbReference type="Pfam" id="PF03124">
    <property type="entry name" value="EXS"/>
    <property type="match status" value="1"/>
</dbReference>
<protein>
    <recommendedName>
        <fullName evidence="12">SYG1 protein</fullName>
    </recommendedName>
</protein>
<keyword evidence="5 7" id="KW-0472">Membrane</keyword>
<evidence type="ECO:0008006" key="12">
    <source>
        <dbReference type="Google" id="ProtNLM"/>
    </source>
</evidence>
<feature type="transmembrane region" description="Helical" evidence="7">
    <location>
        <begin position="538"/>
        <end position="559"/>
    </location>
</feature>
<feature type="compositionally biased region" description="Basic and acidic residues" evidence="6">
    <location>
        <begin position="294"/>
        <end position="314"/>
    </location>
</feature>
<feature type="compositionally biased region" description="Basic and acidic residues" evidence="6">
    <location>
        <begin position="1020"/>
        <end position="1038"/>
    </location>
</feature>
<feature type="compositionally biased region" description="Low complexity" evidence="6">
    <location>
        <begin position="967"/>
        <end position="984"/>
    </location>
</feature>
<dbReference type="InterPro" id="IPR004331">
    <property type="entry name" value="SPX_dom"/>
</dbReference>
<feature type="compositionally biased region" description="Low complexity" evidence="6">
    <location>
        <begin position="898"/>
        <end position="912"/>
    </location>
</feature>
<evidence type="ECO:0000256" key="6">
    <source>
        <dbReference type="SAM" id="MobiDB-lite"/>
    </source>
</evidence>
<evidence type="ECO:0000256" key="2">
    <source>
        <dbReference type="ARBA" id="ARBA00009665"/>
    </source>
</evidence>
<feature type="domain" description="EXS" evidence="8">
    <location>
        <begin position="694"/>
        <end position="888"/>
    </location>
</feature>
<evidence type="ECO:0000313" key="11">
    <source>
        <dbReference type="Proteomes" id="UP000433876"/>
    </source>
</evidence>
<feature type="region of interest" description="Disordered" evidence="6">
    <location>
        <begin position="1020"/>
        <end position="1110"/>
    </location>
</feature>
<feature type="region of interest" description="Disordered" evidence="6">
    <location>
        <begin position="349"/>
        <end position="385"/>
    </location>
</feature>
<keyword evidence="3 7" id="KW-0812">Transmembrane</keyword>
<evidence type="ECO:0000256" key="7">
    <source>
        <dbReference type="SAM" id="Phobius"/>
    </source>
</evidence>
<evidence type="ECO:0000256" key="1">
    <source>
        <dbReference type="ARBA" id="ARBA00004141"/>
    </source>
</evidence>
<dbReference type="PROSITE" id="PS51382">
    <property type="entry name" value="SPX"/>
    <property type="match status" value="1"/>
</dbReference>
<evidence type="ECO:0000256" key="5">
    <source>
        <dbReference type="ARBA" id="ARBA00023136"/>
    </source>
</evidence>
<feature type="compositionally biased region" description="Acidic residues" evidence="6">
    <location>
        <begin position="1048"/>
        <end position="1077"/>
    </location>
</feature>
<evidence type="ECO:0000256" key="4">
    <source>
        <dbReference type="ARBA" id="ARBA00022989"/>
    </source>
</evidence>
<feature type="compositionally biased region" description="Basic and acidic residues" evidence="6">
    <location>
        <begin position="1078"/>
        <end position="1104"/>
    </location>
</feature>
<dbReference type="GO" id="GO:0005794">
    <property type="term" value="C:Golgi apparatus"/>
    <property type="evidence" value="ECO:0007669"/>
    <property type="project" value="TreeGrafter"/>
</dbReference>
<feature type="compositionally biased region" description="Polar residues" evidence="6">
    <location>
        <begin position="172"/>
        <end position="181"/>
    </location>
</feature>
<organism evidence="10 11">
    <name type="scientific">Sordaria macrospora</name>
    <dbReference type="NCBI Taxonomy" id="5147"/>
    <lineage>
        <taxon>Eukaryota</taxon>
        <taxon>Fungi</taxon>
        <taxon>Dikarya</taxon>
        <taxon>Ascomycota</taxon>
        <taxon>Pezizomycotina</taxon>
        <taxon>Sordariomycetes</taxon>
        <taxon>Sordariomycetidae</taxon>
        <taxon>Sordariales</taxon>
        <taxon>Sordariaceae</taxon>
        <taxon>Sordaria</taxon>
    </lineage>
</organism>
<comment type="subcellular location">
    <subcellularLocation>
        <location evidence="1">Membrane</location>
        <topology evidence="1">Multi-pass membrane protein</topology>
    </subcellularLocation>
</comment>
<feature type="transmembrane region" description="Helical" evidence="7">
    <location>
        <begin position="496"/>
        <end position="518"/>
    </location>
</feature>
<feature type="compositionally biased region" description="Basic and acidic residues" evidence="6">
    <location>
        <begin position="369"/>
        <end position="385"/>
    </location>
</feature>
<dbReference type="AlphaFoldDB" id="A0A8S8ZPV4"/>
<feature type="region of interest" description="Disordered" evidence="6">
    <location>
        <begin position="294"/>
        <end position="336"/>
    </location>
</feature>
<accession>A0A8S8ZPV4</accession>
<dbReference type="CDD" id="cd14475">
    <property type="entry name" value="SPX_SYG1_like"/>
    <property type="match status" value="1"/>
</dbReference>
<dbReference type="PROSITE" id="PS51380">
    <property type="entry name" value="EXS"/>
    <property type="match status" value="1"/>
</dbReference>
<evidence type="ECO:0000313" key="10">
    <source>
        <dbReference type="EMBL" id="KAA8631458.1"/>
    </source>
</evidence>
<comment type="similarity">
    <text evidence="2">Belongs to the SYG1 (TC 2.A.94) family.</text>
</comment>
<dbReference type="PANTHER" id="PTHR10783:SF103">
    <property type="entry name" value="SOLUTE CARRIER FAMILY 53 MEMBER 1"/>
    <property type="match status" value="1"/>
</dbReference>
<proteinExistence type="inferred from homology"/>
<dbReference type="GO" id="GO:0000822">
    <property type="term" value="F:inositol hexakisphosphate binding"/>
    <property type="evidence" value="ECO:0007669"/>
    <property type="project" value="TreeGrafter"/>
</dbReference>
<feature type="compositionally biased region" description="Gly residues" evidence="6">
    <location>
        <begin position="985"/>
        <end position="998"/>
    </location>
</feature>
<dbReference type="Pfam" id="PF03105">
    <property type="entry name" value="SPX"/>
    <property type="match status" value="1"/>
</dbReference>
<comment type="caution">
    <text evidence="10">The sequence shown here is derived from an EMBL/GenBank/DDBJ whole genome shotgun (WGS) entry which is preliminary data.</text>
</comment>
<feature type="region of interest" description="Disordered" evidence="6">
    <location>
        <begin position="889"/>
        <end position="919"/>
    </location>
</feature>
<dbReference type="GO" id="GO:0005886">
    <property type="term" value="C:plasma membrane"/>
    <property type="evidence" value="ECO:0007669"/>
    <property type="project" value="TreeGrafter"/>
</dbReference>
<dbReference type="PANTHER" id="PTHR10783">
    <property type="entry name" value="XENOTROPIC AND POLYTROPIC RETROVIRUS RECEPTOR 1-RELATED"/>
    <property type="match status" value="1"/>
</dbReference>
<keyword evidence="4 7" id="KW-1133">Transmembrane helix</keyword>
<feature type="transmembrane region" description="Helical" evidence="7">
    <location>
        <begin position="612"/>
        <end position="635"/>
    </location>
</feature>
<dbReference type="EMBL" id="NMPR01000076">
    <property type="protein sequence ID" value="KAA8631458.1"/>
    <property type="molecule type" value="Genomic_DNA"/>
</dbReference>
<gene>
    <name evidence="10" type="ORF">SMACR_04393</name>
</gene>
<feature type="transmembrane region" description="Helical" evidence="7">
    <location>
        <begin position="760"/>
        <end position="785"/>
    </location>
</feature>
<feature type="compositionally biased region" description="Low complexity" evidence="6">
    <location>
        <begin position="938"/>
        <end position="951"/>
    </location>
</feature>
<dbReference type="Proteomes" id="UP000433876">
    <property type="component" value="Unassembled WGS sequence"/>
</dbReference>
<reference evidence="10 11" key="1">
    <citation type="submission" date="2017-07" db="EMBL/GenBank/DDBJ databases">
        <title>Genome sequence of the Sordaria macrospora wild type strain R19027.</title>
        <authorList>
            <person name="Nowrousian M."/>
            <person name="Teichert I."/>
            <person name="Kueck U."/>
        </authorList>
    </citation>
    <scope>NUCLEOTIDE SEQUENCE [LARGE SCALE GENOMIC DNA]</scope>
    <source>
        <strain evidence="10 11">R19027</strain>
        <tissue evidence="10">Mycelium</tissue>
    </source>
</reference>
<dbReference type="InterPro" id="IPR004342">
    <property type="entry name" value="EXS_C"/>
</dbReference>
<feature type="domain" description="SPX" evidence="9">
    <location>
        <begin position="1"/>
        <end position="441"/>
    </location>
</feature>
<feature type="region of interest" description="Disordered" evidence="6">
    <location>
        <begin position="69"/>
        <end position="216"/>
    </location>
</feature>
<dbReference type="VEuPathDB" id="FungiDB:SMAC_04393"/>
<feature type="transmembrane region" description="Helical" evidence="7">
    <location>
        <begin position="580"/>
        <end position="600"/>
    </location>
</feature>
<feature type="region of interest" description="Disordered" evidence="6">
    <location>
        <begin position="938"/>
        <end position="1006"/>
    </location>
</feature>
<feature type="transmembrane region" description="Helical" evidence="7">
    <location>
        <begin position="735"/>
        <end position="754"/>
    </location>
</feature>
<name>A0A8S8ZPV4_SORMA</name>
<evidence type="ECO:0000259" key="9">
    <source>
        <dbReference type="PROSITE" id="PS51382"/>
    </source>
</evidence>
<dbReference type="OMA" id="GDMYCSL"/>
<feature type="transmembrane region" description="Helical" evidence="7">
    <location>
        <begin position="805"/>
        <end position="827"/>
    </location>
</feature>
<feature type="compositionally biased region" description="Polar residues" evidence="6">
    <location>
        <begin position="106"/>
        <end position="115"/>
    </location>
</feature>
<sequence length="1110" mass="125573">MKFAKELEQEAVPEWRVKYLNYKLGKKLIKSVTRAIQRASTTPTLARRPDSQHPLHATPGALFHHLHHKRTATRNRWSDATPGPHEDSPGTDYFPGGGPELARAPTKNSRNSRSSIELRGAGERSSLTRSPDSGIRYGSIVPPSRSSDRTEFELPAPAMKIASRTGGRRDSIPTTPTSPVSNRFGPRRSRSMMVGAAHAGQSSATESSVDVPPSASIAQRPTHRLTRLLSTSSHLSRTMSNKDEIGLQNLDTVRTAEVEFFSFLDNELDKIETFYKQKEDQATKRLSALREQLHEMRNRRTTEISDAKQRKEMEGSGGSRSHSDDEGAGNGKDNGVGWIAPIRTKFMKPGPNSKALQKMTGTPVMAPQKPEEGRDYVRRPPNKDDVPYRVAKRKLKLALQEFYRGLELLKSYALLNRTAFRKLNKKYDKAVNARPTYRYMNEKVNKTWFVNSDILDGHIRTVEDLYARYFEKGNHKLAAGKLRNILRRPGDASDSAFRSGLLIGFGAVFAVQGLIYGAELLFQDDHVLKENTSYLLQLYGGYFLMIMLFTLFTLACRIWTKNKVNYPFIFEFDTRHNLEWKQLAEFPAFFFALLGVFIWINFSRFGDWEEMYLYYPVILIGVSLLILFFPAPIFYHRARRWFLYSHYRLLLAGLYPVEFRDFFLGDIWCSLTYASSNIALFFCLYANEWDQPSMCNSSHSRVLGFFNALPPIWRALQCIRRYYDTKNVFPHLVNCGKYMCTIITAVLLSLYRLNGSKPNLAVYITFACINACYTSVWDLFMDFSLLQKHVRHPFLRDITALKSKWIYYAIMIVDPILRFNWIFYAIFTHNTQHSTIVSFFVAFAEVIRRGLWLILRVENEHCANVSQYKASRDTPLPYQLDQFIERPSQETPAEEAAVETGTTTGAAAAAAAQRDRRGTISSMAASIRERIRGSVVAGATAPWTASTPTAAGREEEGAASPRQGSVTSPAGAATPGAANATPGATGTGTGFNLNGGGTFRRRHNESMGKKSILKVMAEAHKQDFEKRRPPEAVREQGLGRRGSSSLHDEDDEEEEDDDDPDLRSEVEDEDEDEDDDDSDRRSVQEDRMEAREAETLVKRARGEPDDSVSE</sequence>